<feature type="non-terminal residue" evidence="2">
    <location>
        <position position="69"/>
    </location>
</feature>
<dbReference type="GO" id="GO:0003964">
    <property type="term" value="F:RNA-directed DNA polymerase activity"/>
    <property type="evidence" value="ECO:0007669"/>
    <property type="project" value="UniProtKB-KW"/>
</dbReference>
<dbReference type="AlphaFoldDB" id="A0A699L5B3"/>
<evidence type="ECO:0000313" key="2">
    <source>
        <dbReference type="EMBL" id="GFB19728.1"/>
    </source>
</evidence>
<reference evidence="2" key="1">
    <citation type="journal article" date="2019" name="Sci. Rep.">
        <title>Draft genome of Tanacetum cinerariifolium, the natural source of mosquito coil.</title>
        <authorList>
            <person name="Yamashiro T."/>
            <person name="Shiraishi A."/>
            <person name="Satake H."/>
            <person name="Nakayama K."/>
        </authorList>
    </citation>
    <scope>NUCLEOTIDE SEQUENCE</scope>
</reference>
<dbReference type="EMBL" id="BKCJ010573230">
    <property type="protein sequence ID" value="GFB19728.1"/>
    <property type="molecule type" value="Genomic_DNA"/>
</dbReference>
<keyword evidence="2" id="KW-0695">RNA-directed DNA polymerase</keyword>
<protein>
    <submittedName>
        <fullName evidence="2">Reverse transcriptase domain-containing protein</fullName>
    </submittedName>
</protein>
<accession>A0A699L5B3</accession>
<gene>
    <name evidence="2" type="ORF">Tci_691699</name>
</gene>
<evidence type="ECO:0000256" key="1">
    <source>
        <dbReference type="SAM" id="MobiDB-lite"/>
    </source>
</evidence>
<name>A0A699L5B3_TANCI</name>
<proteinExistence type="predicted"/>
<organism evidence="2">
    <name type="scientific">Tanacetum cinerariifolium</name>
    <name type="common">Dalmatian daisy</name>
    <name type="synonym">Chrysanthemum cinerariifolium</name>
    <dbReference type="NCBI Taxonomy" id="118510"/>
    <lineage>
        <taxon>Eukaryota</taxon>
        <taxon>Viridiplantae</taxon>
        <taxon>Streptophyta</taxon>
        <taxon>Embryophyta</taxon>
        <taxon>Tracheophyta</taxon>
        <taxon>Spermatophyta</taxon>
        <taxon>Magnoliopsida</taxon>
        <taxon>eudicotyledons</taxon>
        <taxon>Gunneridae</taxon>
        <taxon>Pentapetalae</taxon>
        <taxon>asterids</taxon>
        <taxon>campanulids</taxon>
        <taxon>Asterales</taxon>
        <taxon>Asteraceae</taxon>
        <taxon>Asteroideae</taxon>
        <taxon>Anthemideae</taxon>
        <taxon>Anthemidinae</taxon>
        <taxon>Tanacetum</taxon>
    </lineage>
</organism>
<comment type="caution">
    <text evidence="2">The sequence shown here is derived from an EMBL/GenBank/DDBJ whole genome shotgun (WGS) entry which is preliminary data.</text>
</comment>
<keyword evidence="2" id="KW-0808">Transferase</keyword>
<sequence>MNILTNLTMQRQSPLGLGSLPSNTIANPRGDVKAITTRSGVAYDGPTIPPTPSPLSMEVECETKATKDK</sequence>
<feature type="region of interest" description="Disordered" evidence="1">
    <location>
        <begin position="41"/>
        <end position="69"/>
    </location>
</feature>
<keyword evidence="2" id="KW-0548">Nucleotidyltransferase</keyword>